<dbReference type="Proteomes" id="UP000313066">
    <property type="component" value="Unassembled WGS sequence"/>
</dbReference>
<keyword evidence="2" id="KW-1185">Reference proteome</keyword>
<accession>A0A5N6BT35</accession>
<comment type="caution">
    <text evidence="1">The sequence shown here is derived from an EMBL/GenBank/DDBJ whole genome shotgun (WGS) entry which is preliminary data.</text>
</comment>
<protein>
    <recommendedName>
        <fullName evidence="3">DUF1963 domain-containing protein</fullName>
    </recommendedName>
</protein>
<dbReference type="SUPFAM" id="SSF103032">
    <property type="entry name" value="Hypothetical protein YwqG"/>
    <property type="match status" value="1"/>
</dbReference>
<dbReference type="Gene3D" id="2.30.320.10">
    <property type="entry name" value="YwqG-like"/>
    <property type="match status" value="1"/>
</dbReference>
<dbReference type="EMBL" id="VDMA02000009">
    <property type="protein sequence ID" value="KAB8183635.1"/>
    <property type="molecule type" value="Genomic_DNA"/>
</dbReference>
<sequence length="330" mass="37199">MTRTTPPRPVDIAAVFPEIAPLARTATRLHPRPGTPGVHDSSIGGPLLWPSDEPWPVCEESHENGGDFTRLDAERHRRRILSAAWGRTRKGERFAVTPEERAELDRLDEEYADPDTATTMLAVAQLYLRDVPGLAGPPGADVLQLLWCPRDHGPHYCPSLMLRWRRSADVTDLLSEQPEPEVMEYDTYLPVPCVLHPEQVVEYPYEDFLPGDLEERIRIWEESSGYDYFPGLSIADGWKVGGYAAWNLTGPYPMLCEDCGTDMDLLVKVDGGEWDGTESWRPLEDAGPESEFHEHPNRWQPTGITIGRGYALWIFTCPVSFDHPHGVSMQ</sequence>
<organism evidence="1 2">
    <name type="scientific">Microbispora catharanthi</name>
    <dbReference type="NCBI Taxonomy" id="1712871"/>
    <lineage>
        <taxon>Bacteria</taxon>
        <taxon>Bacillati</taxon>
        <taxon>Actinomycetota</taxon>
        <taxon>Actinomycetes</taxon>
        <taxon>Streptosporangiales</taxon>
        <taxon>Streptosporangiaceae</taxon>
        <taxon>Microbispora</taxon>
    </lineage>
</organism>
<evidence type="ECO:0008006" key="3">
    <source>
        <dbReference type="Google" id="ProtNLM"/>
    </source>
</evidence>
<gene>
    <name evidence="1" type="ORF">FH610_018345</name>
</gene>
<evidence type="ECO:0000313" key="2">
    <source>
        <dbReference type="Proteomes" id="UP000313066"/>
    </source>
</evidence>
<name>A0A5N6BT35_9ACTN</name>
<proteinExistence type="predicted"/>
<dbReference type="RefSeq" id="WP_139575743.1">
    <property type="nucleotide sequence ID" value="NZ_VDMA02000009.1"/>
</dbReference>
<dbReference type="InterPro" id="IPR035948">
    <property type="entry name" value="YwqG-like_sf"/>
</dbReference>
<evidence type="ECO:0000313" key="1">
    <source>
        <dbReference type="EMBL" id="KAB8183635.1"/>
    </source>
</evidence>
<dbReference type="AlphaFoldDB" id="A0A5N6BT35"/>
<reference evidence="1 2" key="1">
    <citation type="submission" date="2019-10" db="EMBL/GenBank/DDBJ databases">
        <title>Nonomuraea sp. nov., isolated from Phyllanthus amarus.</title>
        <authorList>
            <person name="Klykleung N."/>
            <person name="Tanasupawat S."/>
        </authorList>
    </citation>
    <scope>NUCLEOTIDE SEQUENCE [LARGE SCALE GENOMIC DNA]</scope>
    <source>
        <strain evidence="1 2">CR1-09</strain>
    </source>
</reference>